<dbReference type="EMBL" id="JAGYWB010000006">
    <property type="protein sequence ID" value="KAI0519303.1"/>
    <property type="molecule type" value="Genomic_DNA"/>
</dbReference>
<evidence type="ECO:0000256" key="2">
    <source>
        <dbReference type="RuleBase" id="RU367034"/>
    </source>
</evidence>
<protein>
    <recommendedName>
        <fullName evidence="2">Protein SCAR</fullName>
    </recommendedName>
    <alternativeName>
        <fullName evidence="2">Protein WAVE</fullName>
    </alternativeName>
</protein>
<reference evidence="4" key="1">
    <citation type="journal article" date="2022" name="Front. Genet.">
        <title>Chromosome-Scale Assembly of the Dendrobium nobile Genome Provides Insights Into the Molecular Mechanism of the Biosynthesis of the Medicinal Active Ingredient of Dendrobium.</title>
        <authorList>
            <person name="Xu Q."/>
            <person name="Niu S.-C."/>
            <person name="Li K.-L."/>
            <person name="Zheng P.-J."/>
            <person name="Zhang X.-J."/>
            <person name="Jia Y."/>
            <person name="Liu Y."/>
            <person name="Niu Y.-X."/>
            <person name="Yu L.-H."/>
            <person name="Chen D.-F."/>
            <person name="Zhang G.-Q."/>
        </authorList>
    </citation>
    <scope>NUCLEOTIDE SEQUENCE</scope>
    <source>
        <tissue evidence="4">Leaf</tissue>
    </source>
</reference>
<dbReference type="Proteomes" id="UP000829196">
    <property type="component" value="Unassembled WGS sequence"/>
</dbReference>
<evidence type="ECO:0000313" key="4">
    <source>
        <dbReference type="EMBL" id="KAI0519303.1"/>
    </source>
</evidence>
<accession>A0A8T3BUX1</accession>
<dbReference type="PANTHER" id="PTHR12902:SF1">
    <property type="entry name" value="WISKOTT-ALDRICH SYNDROME PROTEIN FAMILY MEMBER"/>
    <property type="match status" value="1"/>
</dbReference>
<dbReference type="PANTHER" id="PTHR12902">
    <property type="entry name" value="WASP-1"/>
    <property type="match status" value="1"/>
</dbReference>
<keyword evidence="2" id="KW-0009">Actin-binding</keyword>
<feature type="region of interest" description="Disordered" evidence="3">
    <location>
        <begin position="1026"/>
        <end position="1047"/>
    </location>
</feature>
<comment type="subcellular location">
    <subcellularLocation>
        <location evidence="2">Cytoplasm</location>
        <location evidence="2">Cytoskeleton</location>
    </subcellularLocation>
</comment>
<evidence type="ECO:0000313" key="5">
    <source>
        <dbReference type="Proteomes" id="UP000829196"/>
    </source>
</evidence>
<organism evidence="4 5">
    <name type="scientific">Dendrobium nobile</name>
    <name type="common">Orchid</name>
    <dbReference type="NCBI Taxonomy" id="94219"/>
    <lineage>
        <taxon>Eukaryota</taxon>
        <taxon>Viridiplantae</taxon>
        <taxon>Streptophyta</taxon>
        <taxon>Embryophyta</taxon>
        <taxon>Tracheophyta</taxon>
        <taxon>Spermatophyta</taxon>
        <taxon>Magnoliopsida</taxon>
        <taxon>Liliopsida</taxon>
        <taxon>Asparagales</taxon>
        <taxon>Orchidaceae</taxon>
        <taxon>Epidendroideae</taxon>
        <taxon>Malaxideae</taxon>
        <taxon>Dendrobiinae</taxon>
        <taxon>Dendrobium</taxon>
    </lineage>
</organism>
<keyword evidence="2" id="KW-0206">Cytoskeleton</keyword>
<dbReference type="GO" id="GO:0030036">
    <property type="term" value="P:actin cytoskeleton organization"/>
    <property type="evidence" value="ECO:0007669"/>
    <property type="project" value="UniProtKB-UniRule"/>
</dbReference>
<evidence type="ECO:0000256" key="3">
    <source>
        <dbReference type="SAM" id="MobiDB-lite"/>
    </source>
</evidence>
<feature type="region of interest" description="Disordered" evidence="3">
    <location>
        <begin position="1282"/>
        <end position="1328"/>
    </location>
</feature>
<keyword evidence="5" id="KW-1185">Reference proteome</keyword>
<name>A0A8T3BUX1_DENNO</name>
<sequence length="1770" mass="195794">MPTVRYQIRNEYGLADPEVYRAADKDDPEALLEGVAMAGLVGVLRQLGDLAEFAAEVFHNLHEEVMATSARGHGLMLRVLQLEADFPSIEKAILSETDHSHCAYSAGIDWHANLRVEQNLVVQGDMPRFILDSYEECRGPPRLFMLDKFDVAGAGACLTRYSNPSFFKTASAFSEMMEEAQREKRARKPKKKGSYWRSGETTASFFAPIIDYFQFTASEPAPGKFPAKIVKLKHRKLRVSDVSSRKSYMDGFLKEESFEQNDSKSSLRGCPNNKIIDGAPEMGKVLNGRVNDSLLVRQEFFPQSLKEVTGKVQNPKRGDFLETLSVSSRVSQKVYPNSQNAKEALLMELENEVDIHAFDISSDEIDMNPPLQQLAGQNNNLAVSGLITDDDHDSYRSDDIGSELENYVDALNIMESEIETDPESRAKSDPTLFKLNSSETHPNINGQLELQPRSCRSGIIGNFDTSVSLEKMKDSLSQSTVLVELPDQQLKVGTIFEETSSLEINHGETGKVERMSEDITLVSSAYLTSNETCYQKQPNAAMVVPMSREAFTSYCVTDSDLKTQPNVEEAQSLALHSDEAISGSTKNAPVIDEHVDSSSPSWQTNHTVVFPTFKERADIPTDIFEEMNPVEYSEDRISLNITDEGYMQCASSETEHGILPEKSLAECSKDLSTLVDDGIGKPLEVLEPDKNDYISGSSLSTIPMASTVLESQDSSYDLEIDIQSEGLAMKISPNYMEGKFEESKQLNSSVLFPAGSDKLHLVGSIDRGSYGSTQTSENVDDNLAYISDERDSPHGSRNNSGTGLLSGYTEKKMSNDLINTLETSESPQTLAESSLMEVCSVSGKDSLHDSVEKDNEANSVENLSPKSSDFALGIVCSILKSESFANENGNISATQEEFVHVSPTIPYELEHFPAVDEPQESSNVVMLKTLPSSCGEDPDANQLHREESELLETNGEERVCDGLEFANESTKLSAQHDVLLLGDSKNNSVTGSGITKDSINDQVLNVQESTKVTTFDVLLQEDPLSEDDTLHQPYSDVKEPDITRDSTSLQSENKSYLLFTENEEIEMFFNSVSRRPSSTLDLSNSSEAKLVDVNEVKLCSRENEQHSDSKSENVIIKDDTADGEFLSLLPSSNVCNFDVQFQEDPVSEDADLNPNKPVLENLNGANSDSKFSIVTQDGTDGQILCSSESSNLYSFDVHIQEDSVSEDVYLNQRKPEIQEPAISSDLTSLNFENKLLAPLCENADQNAVGIVSSSQLQDQNLSNLTYVKLNDQYFDDIHMEESLKSSREDEQHSDSDSSMQHFQAEAESLEVPSEKASVSQAGDEPTSESLYRVLENIEPSSIELEEVSSDEPTSIPYNLEHEGLFSEPVPETLLKHKCMNELSIPSSKASDHEQKETHISVSFEGVSEHPGRSMDSEALASGSTFGIQKTLNASTDETICSFPIQEDIEETPPLPPLPPMQWRMGKPQLGSLITFEPQPVMKMHINPFPGSREKMNHHAGPFVTPLAFEESFQNAGLSLLASSKEDEKHSHGNITINEENPITDALSLKDVIPQDQDLLVLGNPQSIKERRPKLVKLLPGLELERSLEAPVIDRDANPPFSSFTFMPTAGDAMYQYGYGDYQKLSAPFPVALQSIPHYAYQMFLREGGSSAMYDMLQDMEGDKPSEKQHSILNRPRDPLMEAVAAHDKSTLRKVSELDRALMKPKEDEKNHLLEQIKTKSLNLKPATSKANMAKAPSTNLKVAAILEKANAIRQACAGSDEDDDDNWNDS</sequence>
<dbReference type="GO" id="GO:0003779">
    <property type="term" value="F:actin binding"/>
    <property type="evidence" value="ECO:0007669"/>
    <property type="project" value="UniProtKB-UniRule"/>
</dbReference>
<gene>
    <name evidence="4" type="ORF">KFK09_006745</name>
</gene>
<dbReference type="Gene3D" id="6.10.280.150">
    <property type="match status" value="2"/>
</dbReference>
<comment type="caution">
    <text evidence="4">The sequence shown here is derived from an EMBL/GenBank/DDBJ whole genome shotgun (WGS) entry which is preliminary data.</text>
</comment>
<proteinExistence type="inferred from homology"/>
<feature type="compositionally biased region" description="Basic and acidic residues" evidence="3">
    <location>
        <begin position="1282"/>
        <end position="1295"/>
    </location>
</feature>
<dbReference type="Gene3D" id="1.20.5.340">
    <property type="match status" value="1"/>
</dbReference>
<dbReference type="OrthoDB" id="1929108at2759"/>
<comment type="function">
    <text evidence="2">Involved in regulation of actin and microtubule organization. Part of a WAVE complex that activates the Arp2/3 complex.</text>
</comment>
<feature type="region of interest" description="Disordered" evidence="3">
    <location>
        <begin position="787"/>
        <end position="808"/>
    </location>
</feature>
<evidence type="ECO:0000256" key="1">
    <source>
        <dbReference type="ARBA" id="ARBA00006993"/>
    </source>
</evidence>
<dbReference type="GO" id="GO:0034237">
    <property type="term" value="F:protein kinase A regulatory subunit binding"/>
    <property type="evidence" value="ECO:0007669"/>
    <property type="project" value="TreeGrafter"/>
</dbReference>
<dbReference type="GO" id="GO:0071933">
    <property type="term" value="F:Arp2/3 complex binding"/>
    <property type="evidence" value="ECO:0007669"/>
    <property type="project" value="TreeGrafter"/>
</dbReference>
<dbReference type="GO" id="GO:0005856">
    <property type="term" value="C:cytoskeleton"/>
    <property type="evidence" value="ECO:0007669"/>
    <property type="project" value="UniProtKB-SubCell"/>
</dbReference>
<dbReference type="GO" id="GO:2000601">
    <property type="term" value="P:positive regulation of Arp2/3 complex-mediated actin nucleation"/>
    <property type="evidence" value="ECO:0007669"/>
    <property type="project" value="TreeGrafter"/>
</dbReference>
<keyword evidence="2" id="KW-0963">Cytoplasm</keyword>
<dbReference type="InterPro" id="IPR028288">
    <property type="entry name" value="SCAR/WAVE_fam"/>
</dbReference>
<comment type="similarity">
    <text evidence="1 2">Belongs to the SCAR/WAVE family.</text>
</comment>